<feature type="compositionally biased region" description="Basic residues" evidence="1">
    <location>
        <begin position="16"/>
        <end position="27"/>
    </location>
</feature>
<name>A0A4Z1IPL2_9HELO</name>
<gene>
    <name evidence="2" type="ORF">BCON_0014g00640</name>
</gene>
<keyword evidence="3" id="KW-1185">Reference proteome</keyword>
<dbReference type="Proteomes" id="UP000297527">
    <property type="component" value="Unassembled WGS sequence"/>
</dbReference>
<feature type="region of interest" description="Disordered" evidence="1">
    <location>
        <begin position="1"/>
        <end position="100"/>
    </location>
</feature>
<reference evidence="2 3" key="1">
    <citation type="submission" date="2017-12" db="EMBL/GenBank/DDBJ databases">
        <title>Comparative genomics of Botrytis spp.</title>
        <authorList>
            <person name="Valero-Jimenez C.A."/>
            <person name="Tapia P."/>
            <person name="Veloso J."/>
            <person name="Silva-Moreno E."/>
            <person name="Staats M."/>
            <person name="Valdes J.H."/>
            <person name="Van Kan J.A.L."/>
        </authorList>
    </citation>
    <scope>NUCLEOTIDE SEQUENCE [LARGE SCALE GENOMIC DNA]</scope>
    <source>
        <strain evidence="2 3">MUCL11595</strain>
    </source>
</reference>
<comment type="caution">
    <text evidence="2">The sequence shown here is derived from an EMBL/GenBank/DDBJ whole genome shotgun (WGS) entry which is preliminary data.</text>
</comment>
<evidence type="ECO:0000313" key="2">
    <source>
        <dbReference type="EMBL" id="TGO63275.1"/>
    </source>
</evidence>
<dbReference type="AlphaFoldDB" id="A0A4Z1IPL2"/>
<accession>A0A4Z1IPL2</accession>
<evidence type="ECO:0000256" key="1">
    <source>
        <dbReference type="SAM" id="MobiDB-lite"/>
    </source>
</evidence>
<evidence type="ECO:0000313" key="3">
    <source>
        <dbReference type="Proteomes" id="UP000297527"/>
    </source>
</evidence>
<proteinExistence type="predicted"/>
<dbReference type="EMBL" id="PQXN01000014">
    <property type="protein sequence ID" value="TGO63275.1"/>
    <property type="molecule type" value="Genomic_DNA"/>
</dbReference>
<organism evidence="2 3">
    <name type="scientific">Botryotinia convoluta</name>
    <dbReference type="NCBI Taxonomy" id="54673"/>
    <lineage>
        <taxon>Eukaryota</taxon>
        <taxon>Fungi</taxon>
        <taxon>Dikarya</taxon>
        <taxon>Ascomycota</taxon>
        <taxon>Pezizomycotina</taxon>
        <taxon>Leotiomycetes</taxon>
        <taxon>Helotiales</taxon>
        <taxon>Sclerotiniaceae</taxon>
        <taxon>Botryotinia</taxon>
    </lineage>
</organism>
<feature type="compositionally biased region" description="Polar residues" evidence="1">
    <location>
        <begin position="72"/>
        <end position="90"/>
    </location>
</feature>
<feature type="compositionally biased region" description="Basic and acidic residues" evidence="1">
    <location>
        <begin position="1"/>
        <end position="15"/>
    </location>
</feature>
<protein>
    <submittedName>
        <fullName evidence="2">Uncharacterized protein</fullName>
    </submittedName>
</protein>
<sequence>MDESEDRLYSSERDRRAQRKKTARSLGKHVFAPQQANGAHINAIGREGGRGSLYGNTSDEDNIHDEDDPHHTATQNRHGTDAYQSETSVYYSDEDSLDNR</sequence>